<protein>
    <recommendedName>
        <fullName evidence="4">DH domain-containing protein</fullName>
    </recommendedName>
</protein>
<feature type="region of interest" description="Disordered" evidence="3">
    <location>
        <begin position="707"/>
        <end position="779"/>
    </location>
</feature>
<dbReference type="HOGENOM" id="CLU_001112_0_0_1"/>
<feature type="domain" description="DH" evidence="4">
    <location>
        <begin position="1166"/>
        <end position="1382"/>
    </location>
</feature>
<feature type="compositionally biased region" description="Polar residues" evidence="3">
    <location>
        <begin position="249"/>
        <end position="282"/>
    </location>
</feature>
<feature type="region of interest" description="Disordered" evidence="3">
    <location>
        <begin position="112"/>
        <end position="304"/>
    </location>
</feature>
<evidence type="ECO:0000259" key="4">
    <source>
        <dbReference type="PROSITE" id="PS50010"/>
    </source>
</evidence>
<dbReference type="Proteomes" id="UP000028045">
    <property type="component" value="Unassembled WGS sequence"/>
</dbReference>
<dbReference type="GO" id="GO:0005085">
    <property type="term" value="F:guanyl-nucleotide exchange factor activity"/>
    <property type="evidence" value="ECO:0007669"/>
    <property type="project" value="UniProtKB-KW"/>
</dbReference>
<dbReference type="GO" id="GO:0032955">
    <property type="term" value="P:regulation of division septum assembly"/>
    <property type="evidence" value="ECO:0007669"/>
    <property type="project" value="TreeGrafter"/>
</dbReference>
<organism evidence="5 6">
    <name type="scientific">Stachybotrys chartarum (strain CBS 109288 / IBT 7711)</name>
    <name type="common">Toxic black mold</name>
    <name type="synonym">Stilbospora chartarum</name>
    <dbReference type="NCBI Taxonomy" id="1280523"/>
    <lineage>
        <taxon>Eukaryota</taxon>
        <taxon>Fungi</taxon>
        <taxon>Dikarya</taxon>
        <taxon>Ascomycota</taxon>
        <taxon>Pezizomycotina</taxon>
        <taxon>Sordariomycetes</taxon>
        <taxon>Hypocreomycetidae</taxon>
        <taxon>Hypocreales</taxon>
        <taxon>Stachybotryaceae</taxon>
        <taxon>Stachybotrys</taxon>
    </lineage>
</organism>
<evidence type="ECO:0000313" key="5">
    <source>
        <dbReference type="EMBL" id="KEY71112.1"/>
    </source>
</evidence>
<dbReference type="Gene3D" id="1.20.1270.60">
    <property type="entry name" value="Arfaptin homology (AH) domain/BAR domain"/>
    <property type="match status" value="1"/>
</dbReference>
<dbReference type="CDD" id="cd07589">
    <property type="entry name" value="BAR_DNMBP"/>
    <property type="match status" value="1"/>
</dbReference>
<reference evidence="5 6" key="1">
    <citation type="journal article" date="2014" name="BMC Genomics">
        <title>Comparative genome sequencing reveals chemotype-specific gene clusters in the toxigenic black mold Stachybotrys.</title>
        <authorList>
            <person name="Semeiks J."/>
            <person name="Borek D."/>
            <person name="Otwinowski Z."/>
            <person name="Grishin N.V."/>
        </authorList>
    </citation>
    <scope>NUCLEOTIDE SEQUENCE [LARGE SCALE GENOMIC DNA]</scope>
    <source>
        <strain evidence="6">CBS 109288 / IBT 7711</strain>
    </source>
</reference>
<feature type="coiled-coil region" evidence="2">
    <location>
        <begin position="1558"/>
        <end position="1585"/>
    </location>
</feature>
<evidence type="ECO:0000313" key="6">
    <source>
        <dbReference type="Proteomes" id="UP000028045"/>
    </source>
</evidence>
<feature type="compositionally biased region" description="Low complexity" evidence="3">
    <location>
        <begin position="428"/>
        <end position="444"/>
    </location>
</feature>
<dbReference type="OrthoDB" id="10256089at2759"/>
<dbReference type="EMBL" id="KL648363">
    <property type="protein sequence ID" value="KEY71112.1"/>
    <property type="molecule type" value="Genomic_DNA"/>
</dbReference>
<feature type="compositionally biased region" description="Low complexity" evidence="3">
    <location>
        <begin position="390"/>
        <end position="401"/>
    </location>
</feature>
<dbReference type="PANTHER" id="PTHR22834:SF20">
    <property type="entry name" value="SH3 DOMAIN-CONTAINING PROTEIN"/>
    <property type="match status" value="1"/>
</dbReference>
<evidence type="ECO:0000256" key="3">
    <source>
        <dbReference type="SAM" id="MobiDB-lite"/>
    </source>
</evidence>
<feature type="compositionally biased region" description="Low complexity" evidence="3">
    <location>
        <begin position="480"/>
        <end position="490"/>
    </location>
</feature>
<evidence type="ECO:0000256" key="2">
    <source>
        <dbReference type="SAM" id="Coils"/>
    </source>
</evidence>
<feature type="compositionally biased region" description="Basic and acidic residues" evidence="3">
    <location>
        <begin position="184"/>
        <end position="193"/>
    </location>
</feature>
<evidence type="ECO:0000256" key="1">
    <source>
        <dbReference type="ARBA" id="ARBA00022658"/>
    </source>
</evidence>
<dbReference type="InterPro" id="IPR004148">
    <property type="entry name" value="BAR_dom"/>
</dbReference>
<keyword evidence="2" id="KW-0175">Coiled coil</keyword>
<dbReference type="PANTHER" id="PTHR22834">
    <property type="entry name" value="NUCLEAR FUSION PROTEIN FUS2"/>
    <property type="match status" value="1"/>
</dbReference>
<feature type="region of interest" description="Disordered" evidence="3">
    <location>
        <begin position="1063"/>
        <end position="1092"/>
    </location>
</feature>
<feature type="compositionally biased region" description="Basic and acidic residues" evidence="3">
    <location>
        <begin position="1824"/>
        <end position="1838"/>
    </location>
</feature>
<dbReference type="GO" id="GO:0031991">
    <property type="term" value="P:regulation of actomyosin contractile ring contraction"/>
    <property type="evidence" value="ECO:0007669"/>
    <property type="project" value="TreeGrafter"/>
</dbReference>
<feature type="compositionally biased region" description="Polar residues" evidence="3">
    <location>
        <begin position="228"/>
        <end position="240"/>
    </location>
</feature>
<dbReference type="SUPFAM" id="SSF48065">
    <property type="entry name" value="DBL homology domain (DH-domain)"/>
    <property type="match status" value="1"/>
</dbReference>
<feature type="region of interest" description="Disordered" evidence="3">
    <location>
        <begin position="808"/>
        <end position="835"/>
    </location>
</feature>
<feature type="compositionally biased region" description="Polar residues" evidence="3">
    <location>
        <begin position="1011"/>
        <end position="1034"/>
    </location>
</feature>
<dbReference type="Pfam" id="PF03114">
    <property type="entry name" value="BAR"/>
    <property type="match status" value="1"/>
</dbReference>
<dbReference type="GO" id="GO:0005737">
    <property type="term" value="C:cytoplasm"/>
    <property type="evidence" value="ECO:0007669"/>
    <property type="project" value="InterPro"/>
</dbReference>
<feature type="compositionally biased region" description="Basic and acidic residues" evidence="3">
    <location>
        <begin position="540"/>
        <end position="550"/>
    </location>
</feature>
<feature type="compositionally biased region" description="Polar residues" evidence="3">
    <location>
        <begin position="194"/>
        <end position="215"/>
    </location>
</feature>
<feature type="compositionally biased region" description="Polar residues" evidence="3">
    <location>
        <begin position="1706"/>
        <end position="1740"/>
    </location>
</feature>
<feature type="compositionally biased region" description="Polar residues" evidence="3">
    <location>
        <begin position="1752"/>
        <end position="1771"/>
    </location>
</feature>
<name>A0A084B0N3_STACB</name>
<feature type="region of interest" description="Disordered" evidence="3">
    <location>
        <begin position="1"/>
        <end position="37"/>
    </location>
</feature>
<feature type="compositionally biased region" description="Pro residues" evidence="3">
    <location>
        <begin position="287"/>
        <end position="297"/>
    </location>
</feature>
<dbReference type="Pfam" id="PF00621">
    <property type="entry name" value="RhoGEF"/>
    <property type="match status" value="1"/>
</dbReference>
<feature type="region of interest" description="Disordered" evidence="3">
    <location>
        <begin position="333"/>
        <end position="554"/>
    </location>
</feature>
<dbReference type="CDD" id="cd00160">
    <property type="entry name" value="RhoGEF"/>
    <property type="match status" value="1"/>
</dbReference>
<feature type="region of interest" description="Disordered" evidence="3">
    <location>
        <begin position="1811"/>
        <end position="1838"/>
    </location>
</feature>
<dbReference type="PROSITE" id="PS50010">
    <property type="entry name" value="DH_2"/>
    <property type="match status" value="1"/>
</dbReference>
<feature type="region of interest" description="Disordered" evidence="3">
    <location>
        <begin position="974"/>
        <end position="1039"/>
    </location>
</feature>
<dbReference type="Gene3D" id="1.20.900.10">
    <property type="entry name" value="Dbl homology (DH) domain"/>
    <property type="match status" value="1"/>
</dbReference>
<dbReference type="InterPro" id="IPR051492">
    <property type="entry name" value="Dynamin-Rho_GEF"/>
</dbReference>
<feature type="compositionally biased region" description="Polar residues" evidence="3">
    <location>
        <begin position="136"/>
        <end position="150"/>
    </location>
</feature>
<dbReference type="InterPro" id="IPR000219">
    <property type="entry name" value="DH_dom"/>
</dbReference>
<keyword evidence="1" id="KW-0344">Guanine-nucleotide releasing factor</keyword>
<sequence length="1913" mass="208808">MGWDKDPGSGLPDGHLVHGEPYTRQGADLSQSQSQSQYQYQYQYPYPYPQHYYGNHQHHQLDSQPLQVQLPYRQLPGHRSHHPLTSVPPAPYFATHQVHGTATNAEYNSHDAFEHPVRPNNLHSSHEHVPTGDHMPTSTQRPSARSNGDSGTPPRPINNRSAPSPVDGKPLIASTRITPAGKPNVRDLKKRFDQNNNVTPPISRGGTRSSSNSYSALRAGVPPHAGTNVPSTTSPQQYTRSKFVVEDPVSSNPQSFASRISKPRNSLSENSIASKSMTNLQHKPSPQAAPPSSPPNGPRSYGLLFGEIIPDQNHTPVAGHGIDGFKQRRVLDSGTHQHPTSHGRSFSDPDIEVASPSNWYRNGFRHDSDAPSQPLGSSKGHTRSQSEVAQPKSSPSVPQQQFAEPSAFPSSSHIIAPSKLPVAVRKLSSPTDSNPSSTRSNSPTKSRRANANGKTSRAGTPVSRAKTPTQPGTGRRHAAHSSAAPSNNARLHAMVTSPTPAVSPPLRSSRPRQPVSMATTASSRLKAVDTTRSSQLPKHKTADKTGDATSRRPKISVGPIDFEQRREHIRLAYSKSIRESQALEARHRAAERRRNDMEAAAKAKAAATEAATAAALTGLAVMPAAAKHLMAPEPTIDGHDIAANLKTENITASPAPQQPATEVVTEPVMETVRLSMADSIDGTLSASIQASTPQDVEGANVQPIVQDHEDPTLGLPGSFPAFSPLLDSGERPRTSASANSETTEFDAEPQELPAVPAISPLDVPVGSTTSSVQHVAPSTHPRVEYQYPFEEESFSPEQAHSFNGALEVSQESPVALQDPGTSATESSNKSEEEKQPLLLDPGIGLGLEAVDVGSASVVIAFSPEEIEDEKLPFPRLEIQDESDCQSEANHAADMCNDGDQTDACTEATDDRDFRDRYLPNGCTGDQISHRNSSCASSDVDALDTNVPDTLAVPSFTSPMQRLSQQSAWTDLTVESAECSDAAPSPGQGDESPTFGHATIYNSTSFRRESQHSATDTRYSSFSEPRIPNGSNRSSAHYGHHSGYAGSDLVSPASYLSLEASTSSPQIPVPIHDPPPIPASATSSVPASRRESSLFYDQSQYGSTLVDSGRESEDLMSPMESLQSVGSALLGTQDGLFGSLTPASGDAKSVSQDSDDVAKKERHRLLQRRNVIKELVDTEAVFVRDMNIVEEIYKGTAEACPRLDTKTVKLLFRNTNEIIDFHTAFLAQIKEAVSSVYIPKSGRSAPREESVVSDSTQGSVVNVSDDKDREVLLGTVFKLNMAQMKLAHEGFLRNSDHAAKRLIQIQQDAAVKVWLNECNEVAKDLTAAWDLDSLLIKPMQRITKYPTLIMTLLQHTPQDHPDREMLLSAKEVLETAIIDINKTKKNFELVGQIVGRKRKESDVRSGLARAFGKRVDKLQASNNRPVEDAVYAKLNEKFGDDYLRLQVVLRDVEFYTRQVTTYVRDFLQYLSSVELVMRLQPGSYPELESKWVQFNISIRDLEKVALEEHLAQVRKHVIEPFELVIKAYGNPSLVMKKRQKRRLDYERAEQLKRAGRSPDSKLKELVEQYEALNEALKRELPQLSALTEKVGNICLGNLVNIQVKWYAAWRDKMKTVLGDCPDIPDMKEVVSTFQRDFPYAQEQLASIGMLNPAYKGRASQSTTASGEDVVSRMRPRPLELDSRGRGLSINVDSSAPSLPTPDFARRSSGSFSLSPTTENKSMPSPHQYYYNYTETQTSAPSSGLAMSPEPAGSSRSVAGTIPTSTRPSTGRSYDSGALARQSTDSGVLNRRDSNTTYGSGYVAGDSRRFSGLFHSALPPTDGPEESIRSSRASSRERGAPADGYNVLWLAASLFEFNIATTKHEAGYPYLIYQAGEIFDVVAEKGELWLAKNQDDSKERVGWIWSKHFAKLADS</sequence>
<dbReference type="SUPFAM" id="SSF103657">
    <property type="entry name" value="BAR/IMD domain-like"/>
    <property type="match status" value="1"/>
</dbReference>
<dbReference type="InterPro" id="IPR035899">
    <property type="entry name" value="DBL_dom_sf"/>
</dbReference>
<dbReference type="InterPro" id="IPR027267">
    <property type="entry name" value="AH/BAR_dom_sf"/>
</dbReference>
<feature type="coiled-coil region" evidence="2">
    <location>
        <begin position="573"/>
        <end position="600"/>
    </location>
</feature>
<accession>A0A084B0N3</accession>
<feature type="compositionally biased region" description="Polar residues" evidence="3">
    <location>
        <begin position="334"/>
        <end position="344"/>
    </location>
</feature>
<feature type="compositionally biased region" description="Pro residues" evidence="3">
    <location>
        <begin position="1066"/>
        <end position="1077"/>
    </location>
</feature>
<proteinExistence type="predicted"/>
<dbReference type="SMART" id="SM00325">
    <property type="entry name" value="RhoGEF"/>
    <property type="match status" value="1"/>
</dbReference>
<keyword evidence="6" id="KW-1185">Reference proteome</keyword>
<gene>
    <name evidence="5" type="ORF">S7711_00934</name>
</gene>
<feature type="region of interest" description="Disordered" evidence="3">
    <location>
        <begin position="1656"/>
        <end position="1799"/>
    </location>
</feature>